<feature type="transmembrane region" description="Helical" evidence="1">
    <location>
        <begin position="270"/>
        <end position="290"/>
    </location>
</feature>
<gene>
    <name evidence="2" type="ORF">Taro_023693</name>
</gene>
<evidence type="ECO:0000313" key="2">
    <source>
        <dbReference type="EMBL" id="MQL91084.1"/>
    </source>
</evidence>
<evidence type="ECO:0000256" key="1">
    <source>
        <dbReference type="SAM" id="Phobius"/>
    </source>
</evidence>
<dbReference type="EMBL" id="NMUH01001301">
    <property type="protein sequence ID" value="MQL91084.1"/>
    <property type="molecule type" value="Genomic_DNA"/>
</dbReference>
<comment type="caution">
    <text evidence="2">The sequence shown here is derived from an EMBL/GenBank/DDBJ whole genome shotgun (WGS) entry which is preliminary data.</text>
</comment>
<evidence type="ECO:0000313" key="3">
    <source>
        <dbReference type="Proteomes" id="UP000652761"/>
    </source>
</evidence>
<feature type="transmembrane region" description="Helical" evidence="1">
    <location>
        <begin position="20"/>
        <end position="44"/>
    </location>
</feature>
<keyword evidence="3" id="KW-1185">Reference proteome</keyword>
<dbReference type="Proteomes" id="UP000652761">
    <property type="component" value="Unassembled WGS sequence"/>
</dbReference>
<organism evidence="2 3">
    <name type="scientific">Colocasia esculenta</name>
    <name type="common">Wild taro</name>
    <name type="synonym">Arum esculentum</name>
    <dbReference type="NCBI Taxonomy" id="4460"/>
    <lineage>
        <taxon>Eukaryota</taxon>
        <taxon>Viridiplantae</taxon>
        <taxon>Streptophyta</taxon>
        <taxon>Embryophyta</taxon>
        <taxon>Tracheophyta</taxon>
        <taxon>Spermatophyta</taxon>
        <taxon>Magnoliopsida</taxon>
        <taxon>Liliopsida</taxon>
        <taxon>Araceae</taxon>
        <taxon>Aroideae</taxon>
        <taxon>Colocasieae</taxon>
        <taxon>Colocasia</taxon>
    </lineage>
</organism>
<dbReference type="PANTHER" id="PTHR33133">
    <property type="entry name" value="OS08G0107100 PROTEIN-RELATED"/>
    <property type="match status" value="1"/>
</dbReference>
<sequence>MEETRRILRRSVHAFLQDYQAFASTAALLVFPVAASVLLSQVLAPHSSPLLEAIRARLGALFVAAGFPASSELFAYLNLKFSQTLFSFALTFPFTLTFLVLAKAAAIQLACGRGRRLGGPAPPMSSLLRLYPPLLRTHLCNALVLLSANASVFALLFVAFNATGLLGLTSDEAALCLSAAGAVVYSVVLANALVACNMAVVISGVEGSGGLLPILKACLLVRGRAATALTLALPANLFMATAEALFQLRVVKPYRAAGRWSPSVVWEGATIAYIYSLIVVLDVVVSCMFFKSCKLQTCSSGWMLGSDRPSDIAGEKEEENAAVTSAVIRLKLQELP</sequence>
<feature type="transmembrane region" description="Helical" evidence="1">
    <location>
        <begin position="226"/>
        <end position="250"/>
    </location>
</feature>
<keyword evidence="1" id="KW-0812">Transmembrane</keyword>
<reference evidence="2" key="1">
    <citation type="submission" date="2017-07" db="EMBL/GenBank/DDBJ databases">
        <title>Taro Niue Genome Assembly and Annotation.</title>
        <authorList>
            <person name="Atibalentja N."/>
            <person name="Keating K."/>
            <person name="Fields C.J."/>
        </authorList>
    </citation>
    <scope>NUCLEOTIDE SEQUENCE</scope>
    <source>
        <strain evidence="2">Niue_2</strain>
        <tissue evidence="2">Leaf</tissue>
    </source>
</reference>
<feature type="transmembrane region" description="Helical" evidence="1">
    <location>
        <begin position="139"/>
        <end position="162"/>
    </location>
</feature>
<dbReference type="OrthoDB" id="9909019at2759"/>
<feature type="transmembrane region" description="Helical" evidence="1">
    <location>
        <begin position="182"/>
        <end position="205"/>
    </location>
</feature>
<dbReference type="PANTHER" id="PTHR33133:SF3">
    <property type="entry name" value="TRANSMEMBRANE PROTEIN"/>
    <property type="match status" value="1"/>
</dbReference>
<feature type="transmembrane region" description="Helical" evidence="1">
    <location>
        <begin position="85"/>
        <end position="106"/>
    </location>
</feature>
<evidence type="ECO:0008006" key="4">
    <source>
        <dbReference type="Google" id="ProtNLM"/>
    </source>
</evidence>
<name>A0A843VC74_COLES</name>
<accession>A0A843VC74</accession>
<protein>
    <recommendedName>
        <fullName evidence="4">Transmembrane protein</fullName>
    </recommendedName>
</protein>
<proteinExistence type="predicted"/>
<dbReference type="AlphaFoldDB" id="A0A843VC74"/>
<keyword evidence="1" id="KW-1133">Transmembrane helix</keyword>
<keyword evidence="1" id="KW-0472">Membrane</keyword>